<proteinExistence type="predicted"/>
<name>A0A0E0PQR5_ORYRU</name>
<dbReference type="HOGENOM" id="CLU_1087356_0_0_1"/>
<evidence type="ECO:0000313" key="2">
    <source>
        <dbReference type="EnsemblPlants" id="ORUFI05G26330.1"/>
    </source>
</evidence>
<feature type="region of interest" description="Disordered" evidence="1">
    <location>
        <begin position="187"/>
        <end position="236"/>
    </location>
</feature>
<feature type="compositionally biased region" description="Polar residues" evidence="1">
    <location>
        <begin position="214"/>
        <end position="229"/>
    </location>
</feature>
<sequence>MDCNLSSCSCYVGSKSNGHNGRPTKPGSVHGLVIRNLDVTRPQTKPAHQNFSSSPSGFQDLLVTGCSKFQGLQSLPVPPELFKGSGGSQGFKSPSPGRKMGDRMFFGQDAGSGDLFDVVLLDVDHPMIERSHMRIGLAESGLILLSEAVSLIAHVQAVREKLLPWILLQLLGVLFLLVGASPDPAAGTEVEELAPDCDSSGDRESSHSCAVIGTPSNGSGADQGHQSCSWAPEPSKDSKAFQALRSCSRAPEEARA</sequence>
<reference evidence="2" key="2">
    <citation type="submission" date="2015-06" db="UniProtKB">
        <authorList>
            <consortium name="EnsemblPlants"/>
        </authorList>
    </citation>
    <scope>IDENTIFICATION</scope>
</reference>
<dbReference type="EnsemblPlants" id="ORUFI05G26330.1">
    <property type="protein sequence ID" value="ORUFI05G26330.1"/>
    <property type="gene ID" value="ORUFI05G26330"/>
</dbReference>
<evidence type="ECO:0000313" key="3">
    <source>
        <dbReference type="Proteomes" id="UP000008022"/>
    </source>
</evidence>
<evidence type="ECO:0000256" key="1">
    <source>
        <dbReference type="SAM" id="MobiDB-lite"/>
    </source>
</evidence>
<reference evidence="3" key="1">
    <citation type="submission" date="2013-06" db="EMBL/GenBank/DDBJ databases">
        <authorList>
            <person name="Zhao Q."/>
        </authorList>
    </citation>
    <scope>NUCLEOTIDE SEQUENCE</scope>
    <source>
        <strain evidence="3">cv. W1943</strain>
    </source>
</reference>
<protein>
    <submittedName>
        <fullName evidence="2">Uncharacterized protein</fullName>
    </submittedName>
</protein>
<keyword evidence="3" id="KW-1185">Reference proteome</keyword>
<dbReference type="Gramene" id="ORUFI05G26330.1">
    <property type="protein sequence ID" value="ORUFI05G26330.1"/>
    <property type="gene ID" value="ORUFI05G26330"/>
</dbReference>
<organism evidence="2 3">
    <name type="scientific">Oryza rufipogon</name>
    <name type="common">Brownbeard rice</name>
    <name type="synonym">Asian wild rice</name>
    <dbReference type="NCBI Taxonomy" id="4529"/>
    <lineage>
        <taxon>Eukaryota</taxon>
        <taxon>Viridiplantae</taxon>
        <taxon>Streptophyta</taxon>
        <taxon>Embryophyta</taxon>
        <taxon>Tracheophyta</taxon>
        <taxon>Spermatophyta</taxon>
        <taxon>Magnoliopsida</taxon>
        <taxon>Liliopsida</taxon>
        <taxon>Poales</taxon>
        <taxon>Poaceae</taxon>
        <taxon>BOP clade</taxon>
        <taxon>Oryzoideae</taxon>
        <taxon>Oryzeae</taxon>
        <taxon>Oryzinae</taxon>
        <taxon>Oryza</taxon>
    </lineage>
</organism>
<dbReference type="Proteomes" id="UP000008022">
    <property type="component" value="Unassembled WGS sequence"/>
</dbReference>
<dbReference type="AlphaFoldDB" id="A0A0E0PQR5"/>
<accession>A0A0E0PQR5</accession>